<dbReference type="Gene3D" id="3.40.50.10330">
    <property type="entry name" value="Probable inorganic polyphosphate/atp-NAD kinase, domain 1"/>
    <property type="match status" value="1"/>
</dbReference>
<dbReference type="GO" id="GO:0051287">
    <property type="term" value="F:NAD binding"/>
    <property type="evidence" value="ECO:0007669"/>
    <property type="project" value="UniProtKB-ARBA"/>
</dbReference>
<feature type="binding site" evidence="6">
    <location>
        <position position="176"/>
    </location>
    <ligand>
        <name>NAD(+)</name>
        <dbReference type="ChEBI" id="CHEBI:57540"/>
    </ligand>
</feature>
<feature type="active site" description="Proton acceptor" evidence="6">
    <location>
        <position position="74"/>
    </location>
</feature>
<dbReference type="Pfam" id="PF20143">
    <property type="entry name" value="NAD_kinase_C"/>
    <property type="match status" value="1"/>
</dbReference>
<dbReference type="InterPro" id="IPR000595">
    <property type="entry name" value="cNMP-bd_dom"/>
</dbReference>
<proteinExistence type="inferred from homology"/>
<keyword evidence="6" id="KW-0067">ATP-binding</keyword>
<dbReference type="Pfam" id="PF01513">
    <property type="entry name" value="NAD_kinase"/>
    <property type="match status" value="1"/>
</dbReference>
<dbReference type="RefSeq" id="WP_250248657.1">
    <property type="nucleotide sequence ID" value="NZ_CP097753.1"/>
</dbReference>
<evidence type="ECO:0000256" key="6">
    <source>
        <dbReference type="HAMAP-Rule" id="MF_00361"/>
    </source>
</evidence>
<dbReference type="EMBL" id="CP097753">
    <property type="protein sequence ID" value="URJ28235.1"/>
    <property type="molecule type" value="Genomic_DNA"/>
</dbReference>
<dbReference type="GO" id="GO:0003951">
    <property type="term" value="F:NAD+ kinase activity"/>
    <property type="evidence" value="ECO:0007669"/>
    <property type="project" value="UniProtKB-UniRule"/>
</dbReference>
<keyword evidence="6" id="KW-0547">Nucleotide-binding</keyword>
<comment type="function">
    <text evidence="6">Involved in the regulation of the intracellular balance of NAD and NADP, and is a key enzyme in the biosynthesis of NADP. Catalyzes specifically the phosphorylation on 2'-hydroxyl of the adenosine moiety of NAD to yield NADP.</text>
</comment>
<keyword evidence="2 6" id="KW-0418">Kinase</keyword>
<dbReference type="Gene3D" id="2.60.200.30">
    <property type="entry name" value="Probable inorganic polyphosphate/atp-NAD kinase, domain 2"/>
    <property type="match status" value="1"/>
</dbReference>
<comment type="catalytic activity">
    <reaction evidence="5 6">
        <text>NAD(+) + ATP = ADP + NADP(+) + H(+)</text>
        <dbReference type="Rhea" id="RHEA:18629"/>
        <dbReference type="ChEBI" id="CHEBI:15378"/>
        <dbReference type="ChEBI" id="CHEBI:30616"/>
        <dbReference type="ChEBI" id="CHEBI:57540"/>
        <dbReference type="ChEBI" id="CHEBI:58349"/>
        <dbReference type="ChEBI" id="CHEBI:456216"/>
        <dbReference type="EC" id="2.7.1.23"/>
    </reaction>
</comment>
<dbReference type="PANTHER" id="PTHR20275:SF0">
    <property type="entry name" value="NAD KINASE"/>
    <property type="match status" value="1"/>
</dbReference>
<keyword evidence="1 6" id="KW-0808">Transferase</keyword>
<dbReference type="NCBIfam" id="NF002306">
    <property type="entry name" value="PRK01231.1"/>
    <property type="match status" value="1"/>
</dbReference>
<dbReference type="InterPro" id="IPR017437">
    <property type="entry name" value="ATP-NAD_kinase_PpnK-typ_C"/>
</dbReference>
<dbReference type="PROSITE" id="PS50042">
    <property type="entry name" value="CNMP_BINDING_3"/>
    <property type="match status" value="1"/>
</dbReference>
<evidence type="ECO:0000313" key="9">
    <source>
        <dbReference type="Proteomes" id="UP001056209"/>
    </source>
</evidence>
<dbReference type="InterPro" id="IPR002504">
    <property type="entry name" value="NADK"/>
</dbReference>
<accession>A0A9Q8X182</accession>
<feature type="domain" description="Cyclic nucleotide-binding" evidence="7">
    <location>
        <begin position="30"/>
        <end position="99"/>
    </location>
</feature>
<feature type="binding site" evidence="6">
    <location>
        <position position="79"/>
    </location>
    <ligand>
        <name>NAD(+)</name>
        <dbReference type="ChEBI" id="CHEBI:57540"/>
    </ligand>
</feature>
<organism evidence="8 9">
    <name type="scientific">Candidatus Blochmannia vicinus</name>
    <name type="common">nom. nud.</name>
    <dbReference type="NCBI Taxonomy" id="251540"/>
    <lineage>
        <taxon>Bacteria</taxon>
        <taxon>Pseudomonadati</taxon>
        <taxon>Pseudomonadota</taxon>
        <taxon>Gammaproteobacteria</taxon>
        <taxon>Enterobacterales</taxon>
        <taxon>Enterobacteriaceae</taxon>
        <taxon>ant endosymbionts</taxon>
        <taxon>Candidatus Blochmanniella</taxon>
    </lineage>
</organism>
<feature type="binding site" evidence="6">
    <location>
        <position position="159"/>
    </location>
    <ligand>
        <name>NAD(+)</name>
        <dbReference type="ChEBI" id="CHEBI:57540"/>
    </ligand>
</feature>
<evidence type="ECO:0000313" key="8">
    <source>
        <dbReference type="EMBL" id="URJ28235.1"/>
    </source>
</evidence>
<evidence type="ECO:0000256" key="1">
    <source>
        <dbReference type="ARBA" id="ARBA00022679"/>
    </source>
</evidence>
<feature type="binding site" evidence="6">
    <location>
        <begin position="189"/>
        <end position="194"/>
    </location>
    <ligand>
        <name>NAD(+)</name>
        <dbReference type="ChEBI" id="CHEBI:57540"/>
    </ligand>
</feature>
<dbReference type="GO" id="GO:0005524">
    <property type="term" value="F:ATP binding"/>
    <property type="evidence" value="ECO:0007669"/>
    <property type="project" value="UniProtKB-KW"/>
</dbReference>
<evidence type="ECO:0000259" key="7">
    <source>
        <dbReference type="PROSITE" id="PS50042"/>
    </source>
</evidence>
<dbReference type="PANTHER" id="PTHR20275">
    <property type="entry name" value="NAD KINASE"/>
    <property type="match status" value="1"/>
</dbReference>
<feature type="binding site" evidence="6">
    <location>
        <begin position="148"/>
        <end position="149"/>
    </location>
    <ligand>
        <name>NAD(+)</name>
        <dbReference type="ChEBI" id="CHEBI:57540"/>
    </ligand>
</feature>
<keyword evidence="4 6" id="KW-0520">NAD</keyword>
<gene>
    <name evidence="6 8" type="primary">nadK</name>
    <name evidence="8" type="ORF">M9393_00445</name>
</gene>
<dbReference type="GO" id="GO:0005737">
    <property type="term" value="C:cytoplasm"/>
    <property type="evidence" value="ECO:0007669"/>
    <property type="project" value="UniProtKB-SubCell"/>
</dbReference>
<dbReference type="SUPFAM" id="SSF111331">
    <property type="entry name" value="NAD kinase/diacylglycerol kinase-like"/>
    <property type="match status" value="1"/>
</dbReference>
<evidence type="ECO:0000256" key="4">
    <source>
        <dbReference type="ARBA" id="ARBA00023027"/>
    </source>
</evidence>
<feature type="binding site" evidence="6">
    <location>
        <position position="178"/>
    </location>
    <ligand>
        <name>NAD(+)</name>
        <dbReference type="ChEBI" id="CHEBI:57540"/>
    </ligand>
</feature>
<dbReference type="HAMAP" id="MF_00361">
    <property type="entry name" value="NAD_kinase"/>
    <property type="match status" value="1"/>
</dbReference>
<feature type="binding site" evidence="6">
    <location>
        <begin position="74"/>
        <end position="75"/>
    </location>
    <ligand>
        <name>NAD(+)</name>
        <dbReference type="ChEBI" id="CHEBI:57540"/>
    </ligand>
</feature>
<feature type="binding site" evidence="6">
    <location>
        <position position="248"/>
    </location>
    <ligand>
        <name>NAD(+)</name>
        <dbReference type="ChEBI" id="CHEBI:57540"/>
    </ligand>
</feature>
<dbReference type="NCBIfam" id="NF002893">
    <property type="entry name" value="PRK03378.1"/>
    <property type="match status" value="1"/>
</dbReference>
<keyword evidence="6" id="KW-0963">Cytoplasm</keyword>
<dbReference type="InterPro" id="IPR016064">
    <property type="entry name" value="NAD/diacylglycerol_kinase_sf"/>
</dbReference>
<reference evidence="8" key="1">
    <citation type="submission" date="2022-05" db="EMBL/GenBank/DDBJ databases">
        <title>Impact of host demography and evolutionary history on endosymbiont molecular evolution: a test in carpenter ants (Genus Camponotus) and their Blochmannia endosymbionts.</title>
        <authorList>
            <person name="Manthey J.D."/>
            <person name="Giron J.C."/>
            <person name="Hruska J.P."/>
        </authorList>
    </citation>
    <scope>NUCLEOTIDE SEQUENCE</scope>
    <source>
        <strain evidence="8">C-039</strain>
    </source>
</reference>
<sequence>MTSSIFSTVGIIGYSRYPQAIHTYDILYRWLYNKGITVIIEHHAASLLNMQKSVVGDLNHIGNYADLAIVIGGDGNMLRAANILAQYDIKVIGINRGTLGFLTDLDPNSALMELSEVLSGHFVNEKRFLLDVTVQRCSNVTRLGSAINEVILHTNTIRRMIEFELYIDNNFVFSQRSDGLIISTPTGSTAYALSAGGPILSPMVDAIILVSICPHTLSSRPVVINSESIIRLKFSKVTSELKIGCDNQIPIFIGKEEEIFIQRSNYYLDLIHPNNYNYFKTLNIKLGWSKNISETEK</sequence>
<dbReference type="GO" id="GO:0046872">
    <property type="term" value="F:metal ion binding"/>
    <property type="evidence" value="ECO:0007669"/>
    <property type="project" value="UniProtKB-UniRule"/>
</dbReference>
<dbReference type="GO" id="GO:0006741">
    <property type="term" value="P:NADP+ biosynthetic process"/>
    <property type="evidence" value="ECO:0007669"/>
    <property type="project" value="UniProtKB-UniRule"/>
</dbReference>
<protein>
    <recommendedName>
        <fullName evidence="6">NAD kinase</fullName>
        <ecNumber evidence="6">2.7.1.23</ecNumber>
    </recommendedName>
    <alternativeName>
        <fullName evidence="6">ATP-dependent NAD kinase</fullName>
    </alternativeName>
</protein>
<dbReference type="AlphaFoldDB" id="A0A9Q8X182"/>
<comment type="caution">
    <text evidence="6">Lacks conserved residue(s) required for the propagation of feature annotation.</text>
</comment>
<name>A0A9Q8X182_9ENTR</name>
<dbReference type="InterPro" id="IPR017438">
    <property type="entry name" value="ATP-NAD_kinase_N"/>
</dbReference>
<keyword evidence="3 6" id="KW-0521">NADP</keyword>
<evidence type="ECO:0000256" key="5">
    <source>
        <dbReference type="ARBA" id="ARBA00047925"/>
    </source>
</evidence>
<comment type="subcellular location">
    <subcellularLocation>
        <location evidence="6">Cytoplasm</location>
    </subcellularLocation>
</comment>
<evidence type="ECO:0000256" key="3">
    <source>
        <dbReference type="ARBA" id="ARBA00022857"/>
    </source>
</evidence>
<dbReference type="GO" id="GO:0019674">
    <property type="term" value="P:NAD+ metabolic process"/>
    <property type="evidence" value="ECO:0007669"/>
    <property type="project" value="InterPro"/>
</dbReference>
<dbReference type="EC" id="2.7.1.23" evidence="6"/>
<evidence type="ECO:0000256" key="2">
    <source>
        <dbReference type="ARBA" id="ARBA00022777"/>
    </source>
</evidence>
<comment type="cofactor">
    <cofactor evidence="6">
        <name>a divalent metal cation</name>
        <dbReference type="ChEBI" id="CHEBI:60240"/>
    </cofactor>
</comment>
<dbReference type="Proteomes" id="UP001056209">
    <property type="component" value="Chromosome"/>
</dbReference>
<comment type="similarity">
    <text evidence="6">Belongs to the NAD kinase family.</text>
</comment>